<keyword evidence="3" id="KW-1185">Reference proteome</keyword>
<reference evidence="2 3" key="1">
    <citation type="journal article" date="2023" name="Hortic Res">
        <title>The complete reference genome for grapevine (Vitis vinifera L.) genetics and breeding.</title>
        <authorList>
            <person name="Shi X."/>
            <person name="Cao S."/>
            <person name="Wang X."/>
            <person name="Huang S."/>
            <person name="Wang Y."/>
            <person name="Liu Z."/>
            <person name="Liu W."/>
            <person name="Leng X."/>
            <person name="Peng Y."/>
            <person name="Wang N."/>
            <person name="Wang Y."/>
            <person name="Ma Z."/>
            <person name="Xu X."/>
            <person name="Zhang F."/>
            <person name="Xue H."/>
            <person name="Zhong H."/>
            <person name="Wang Y."/>
            <person name="Zhang K."/>
            <person name="Velt A."/>
            <person name="Avia K."/>
            <person name="Holtgrawe D."/>
            <person name="Grimplet J."/>
            <person name="Matus J.T."/>
            <person name="Ware D."/>
            <person name="Wu X."/>
            <person name="Wang H."/>
            <person name="Liu C."/>
            <person name="Fang Y."/>
            <person name="Rustenholz C."/>
            <person name="Cheng Z."/>
            <person name="Xiao H."/>
            <person name="Zhou Y."/>
        </authorList>
    </citation>
    <scope>NUCLEOTIDE SEQUENCE [LARGE SCALE GENOMIC DNA]</scope>
    <source>
        <strain evidence="3">cv. Pinot noir / PN40024</strain>
        <tissue evidence="2">Leaf</tissue>
    </source>
</reference>
<dbReference type="Proteomes" id="UP001227230">
    <property type="component" value="Chromosome 14"/>
</dbReference>
<accession>A0ABY9D900</accession>
<sequence length="230" mass="25570">MTTMFATPKVVNDTNWYPDSGASNHVTFDATNLMTKVEYYKSNQVHIGNSMGLSIKHVGQSVFSSPYTSRILSLKQLLHVPTITKNLLSVSKFTYANDVFFEFHSHSYFVKDQTSKTPLLSSSKVPILAPSVLALHVPISLIPVHCMICGIIDGHSSEKVVKVVLTNCKIALLNSNSHSFCLACCLGKIHKFPFRLSDTTYKNLYNWFTLTYGDSLQCCHPVAIDITSTL</sequence>
<feature type="domain" description="Retrovirus-related Pol polyprotein from transposon TNT 1-94-like beta-barrel" evidence="1">
    <location>
        <begin position="16"/>
        <end position="94"/>
    </location>
</feature>
<dbReference type="InterPro" id="IPR054722">
    <property type="entry name" value="PolX-like_BBD"/>
</dbReference>
<dbReference type="EMBL" id="CP126661">
    <property type="protein sequence ID" value="WKA03792.1"/>
    <property type="molecule type" value="Genomic_DNA"/>
</dbReference>
<name>A0ABY9D900_VITVI</name>
<dbReference type="Pfam" id="PF22936">
    <property type="entry name" value="Pol_BBD"/>
    <property type="match status" value="1"/>
</dbReference>
<organism evidence="2 3">
    <name type="scientific">Vitis vinifera</name>
    <name type="common">Grape</name>
    <dbReference type="NCBI Taxonomy" id="29760"/>
    <lineage>
        <taxon>Eukaryota</taxon>
        <taxon>Viridiplantae</taxon>
        <taxon>Streptophyta</taxon>
        <taxon>Embryophyta</taxon>
        <taxon>Tracheophyta</taxon>
        <taxon>Spermatophyta</taxon>
        <taxon>Magnoliopsida</taxon>
        <taxon>eudicotyledons</taxon>
        <taxon>Gunneridae</taxon>
        <taxon>Pentapetalae</taxon>
        <taxon>rosids</taxon>
        <taxon>Vitales</taxon>
        <taxon>Vitaceae</taxon>
        <taxon>Viteae</taxon>
        <taxon>Vitis</taxon>
    </lineage>
</organism>
<evidence type="ECO:0000313" key="2">
    <source>
        <dbReference type="EMBL" id="WKA03792.1"/>
    </source>
</evidence>
<evidence type="ECO:0000259" key="1">
    <source>
        <dbReference type="Pfam" id="PF22936"/>
    </source>
</evidence>
<evidence type="ECO:0000313" key="3">
    <source>
        <dbReference type="Proteomes" id="UP001227230"/>
    </source>
</evidence>
<proteinExistence type="predicted"/>
<gene>
    <name evidence="2" type="ORF">VitviT2T_021881</name>
</gene>
<protein>
    <recommendedName>
        <fullName evidence="1">Retrovirus-related Pol polyprotein from transposon TNT 1-94-like beta-barrel domain-containing protein</fullName>
    </recommendedName>
</protein>